<evidence type="ECO:0000313" key="2">
    <source>
        <dbReference type="Proteomes" id="UP000749559"/>
    </source>
</evidence>
<keyword evidence="2" id="KW-1185">Reference proteome</keyword>
<name>A0A8S4P943_OWEFU</name>
<organism evidence="1 2">
    <name type="scientific">Owenia fusiformis</name>
    <name type="common">Polychaete worm</name>
    <dbReference type="NCBI Taxonomy" id="6347"/>
    <lineage>
        <taxon>Eukaryota</taxon>
        <taxon>Metazoa</taxon>
        <taxon>Spiralia</taxon>
        <taxon>Lophotrochozoa</taxon>
        <taxon>Annelida</taxon>
        <taxon>Polychaeta</taxon>
        <taxon>Sedentaria</taxon>
        <taxon>Canalipalpata</taxon>
        <taxon>Sabellida</taxon>
        <taxon>Oweniida</taxon>
        <taxon>Oweniidae</taxon>
        <taxon>Owenia</taxon>
    </lineage>
</organism>
<sequence>MEEGLMNGINFSPNYTTLKYWYFLPNIQELKYRLFIIKTKANTVFVIFSFRIVIFQEIIMKCNNGTTLAQGMKYAFSKDITLKYQNTEGLLFQTFELHVAKSTHYKCTNSHIRAFSIPEEVTLRMGKGVRMWSKTCISGSAWYLEKGSNWEVFNLQKFNFT</sequence>
<dbReference type="EMBL" id="CAIIXF020000007">
    <property type="protein sequence ID" value="CAH1789844.1"/>
    <property type="molecule type" value="Genomic_DNA"/>
</dbReference>
<evidence type="ECO:0000313" key="1">
    <source>
        <dbReference type="EMBL" id="CAH1789844.1"/>
    </source>
</evidence>
<dbReference type="AlphaFoldDB" id="A0A8S4P943"/>
<accession>A0A8S4P943</accession>
<reference evidence="1" key="1">
    <citation type="submission" date="2022-03" db="EMBL/GenBank/DDBJ databases">
        <authorList>
            <person name="Martin C."/>
        </authorList>
    </citation>
    <scope>NUCLEOTIDE SEQUENCE</scope>
</reference>
<proteinExistence type="predicted"/>
<dbReference type="Proteomes" id="UP000749559">
    <property type="component" value="Unassembled WGS sequence"/>
</dbReference>
<protein>
    <submittedName>
        <fullName evidence="1">Uncharacterized protein</fullName>
    </submittedName>
</protein>
<gene>
    <name evidence="1" type="ORF">OFUS_LOCUS15132</name>
</gene>
<comment type="caution">
    <text evidence="1">The sequence shown here is derived from an EMBL/GenBank/DDBJ whole genome shotgun (WGS) entry which is preliminary data.</text>
</comment>